<evidence type="ECO:0000313" key="3">
    <source>
        <dbReference type="Proteomes" id="UP000322659"/>
    </source>
</evidence>
<keyword evidence="1" id="KW-0175">Coiled coil</keyword>
<proteinExistence type="predicted"/>
<reference evidence="2 3" key="1">
    <citation type="journal article" date="1992" name="Lakartidningen">
        <title>[Penicillin V and not amoxicillin is the first choice preparation in acute otitis].</title>
        <authorList>
            <person name="Kamme C."/>
            <person name="Lundgren K."/>
            <person name="Prellner K."/>
        </authorList>
    </citation>
    <scope>NUCLEOTIDE SEQUENCE [LARGE SCALE GENOMIC DNA]</scope>
    <source>
        <strain evidence="2 3">PC5099IV</strain>
    </source>
</reference>
<name>A0ABY3K6J7_9SPIR</name>
<evidence type="ECO:0000313" key="2">
    <source>
        <dbReference type="EMBL" id="TXJ31146.1"/>
    </source>
</evidence>
<dbReference type="InterPro" id="IPR009660">
    <property type="entry name" value="Phage_A500_Gp15"/>
</dbReference>
<comment type="caution">
    <text evidence="2">The sequence shown here is derived from an EMBL/GenBank/DDBJ whole genome shotgun (WGS) entry which is preliminary data.</text>
</comment>
<gene>
    <name evidence="2" type="ORF">EPJ71_10455</name>
</gene>
<keyword evidence="3" id="KW-1185">Reference proteome</keyword>
<dbReference type="Pfam" id="PF06854">
    <property type="entry name" value="Phage_Gp15"/>
    <property type="match status" value="1"/>
</dbReference>
<evidence type="ECO:0000256" key="1">
    <source>
        <dbReference type="SAM" id="Coils"/>
    </source>
</evidence>
<dbReference type="RefSeq" id="WP_147748661.1">
    <property type="nucleotide sequence ID" value="NZ_SAXZ01000014.1"/>
</dbReference>
<accession>A0ABY3K6J7</accession>
<dbReference type="Proteomes" id="UP000322659">
    <property type="component" value="Unassembled WGS sequence"/>
</dbReference>
<evidence type="ECO:0008006" key="4">
    <source>
        <dbReference type="Google" id="ProtNLM"/>
    </source>
</evidence>
<protein>
    <recommendedName>
        <fullName evidence="4">Bacteriophage Gp15 protein</fullName>
    </recommendedName>
</protein>
<sequence>MLLNKCPNAIQIYDRVFDIETNARLWLNISIQLSKVNNAYQVIDILFSAIKNKKDINEEYNNKLLEKLYWFLNCGKTNNEIKAESEKATRGSNEKLYSFEKDDTLIFSAFYRTYKIDIEAELDTLHWWKFMAMFNDLDEKSKLVGVYMYYRGLDINESSIYKHASEREKQKILEMKNFVSLESKNIGSNIDNAEEEKIRLERLKILEAQKNGNGN</sequence>
<dbReference type="EMBL" id="SAXZ01000014">
    <property type="protein sequence ID" value="TXJ31146.1"/>
    <property type="molecule type" value="Genomic_DNA"/>
</dbReference>
<feature type="coiled-coil region" evidence="1">
    <location>
        <begin position="183"/>
        <end position="210"/>
    </location>
</feature>
<organism evidence="2 3">
    <name type="scientific">Brachyspira aalborgi</name>
    <dbReference type="NCBI Taxonomy" id="29522"/>
    <lineage>
        <taxon>Bacteria</taxon>
        <taxon>Pseudomonadati</taxon>
        <taxon>Spirochaetota</taxon>
        <taxon>Spirochaetia</taxon>
        <taxon>Brachyspirales</taxon>
        <taxon>Brachyspiraceae</taxon>
        <taxon>Brachyspira</taxon>
    </lineage>
</organism>